<feature type="compositionally biased region" description="Basic and acidic residues" evidence="1">
    <location>
        <begin position="104"/>
        <end position="113"/>
    </location>
</feature>
<reference evidence="2 3" key="1">
    <citation type="submission" date="2014-11" db="EMBL/GenBank/DDBJ databases">
        <authorList>
            <person name="Zhu J."/>
            <person name="Qi W."/>
            <person name="Song R."/>
        </authorList>
    </citation>
    <scope>NUCLEOTIDE SEQUENCE [LARGE SCALE GENOMIC DNA]</scope>
</reference>
<name>A0A0G4FRA6_VITBC</name>
<feature type="region of interest" description="Disordered" evidence="1">
    <location>
        <begin position="1"/>
        <end position="169"/>
    </location>
</feature>
<feature type="compositionally biased region" description="Basic and acidic residues" evidence="1">
    <location>
        <begin position="11"/>
        <end position="24"/>
    </location>
</feature>
<dbReference type="VEuPathDB" id="CryptoDB:Vbra_15931"/>
<gene>
    <name evidence="2" type="ORF">Vbra_15931</name>
</gene>
<keyword evidence="3" id="KW-1185">Reference proteome</keyword>
<dbReference type="EMBL" id="CDMY01000478">
    <property type="protein sequence ID" value="CEM16576.1"/>
    <property type="molecule type" value="Genomic_DNA"/>
</dbReference>
<evidence type="ECO:0008006" key="4">
    <source>
        <dbReference type="Google" id="ProtNLM"/>
    </source>
</evidence>
<dbReference type="AlphaFoldDB" id="A0A0G4FRA6"/>
<feature type="compositionally biased region" description="Pro residues" evidence="1">
    <location>
        <begin position="78"/>
        <end position="93"/>
    </location>
</feature>
<dbReference type="InParanoid" id="A0A0G4FRA6"/>
<feature type="compositionally biased region" description="Acidic residues" evidence="1">
    <location>
        <begin position="58"/>
        <end position="72"/>
    </location>
</feature>
<organism evidence="2 3">
    <name type="scientific">Vitrella brassicaformis (strain CCMP3155)</name>
    <dbReference type="NCBI Taxonomy" id="1169540"/>
    <lineage>
        <taxon>Eukaryota</taxon>
        <taxon>Sar</taxon>
        <taxon>Alveolata</taxon>
        <taxon>Colpodellida</taxon>
        <taxon>Vitrellaceae</taxon>
        <taxon>Vitrella</taxon>
    </lineage>
</organism>
<evidence type="ECO:0000256" key="1">
    <source>
        <dbReference type="SAM" id="MobiDB-lite"/>
    </source>
</evidence>
<dbReference type="PhylomeDB" id="A0A0G4FRA6"/>
<accession>A0A0G4FRA6</accession>
<feature type="compositionally biased region" description="Low complexity" evidence="1">
    <location>
        <begin position="146"/>
        <end position="169"/>
    </location>
</feature>
<feature type="compositionally biased region" description="Basic and acidic residues" evidence="1">
    <location>
        <begin position="47"/>
        <end position="57"/>
    </location>
</feature>
<feature type="compositionally biased region" description="Acidic residues" evidence="1">
    <location>
        <begin position="25"/>
        <end position="36"/>
    </location>
</feature>
<protein>
    <recommendedName>
        <fullName evidence="4">Protein kinase domain-containing protein</fullName>
    </recommendedName>
</protein>
<dbReference type="Proteomes" id="UP000041254">
    <property type="component" value="Unassembled WGS sequence"/>
</dbReference>
<evidence type="ECO:0000313" key="2">
    <source>
        <dbReference type="EMBL" id="CEM16576.1"/>
    </source>
</evidence>
<proteinExistence type="predicted"/>
<evidence type="ECO:0000313" key="3">
    <source>
        <dbReference type="Proteomes" id="UP000041254"/>
    </source>
</evidence>
<sequence length="749" mass="81636">MVIPPAAAPAREGEGREREMRRDKEEEEVMMGEEEDSRSLPATSHQRQQEGGERERREEEDEEEEVLIDEEDSRARPQAPPQAPPAPSPPSPAPATEGEGSCGEGRREEREVLIEEEDCHQRQQPIAGLPAEGDTEDEGGSDASSPLLPQARLAPAPPTDTDGPPTITPESLDLLSSFRAAGQHLLQSNTAFAVVEGQSAGRRLVLKCALPQGMGEPPAAELSGAHVVQLGNKLRHEVAVISRLAARRGSIVPRLAAYGHVPAGHVFPWPQGRGEAAPGVYPVQFVRQQRPFRDTVVGVRGFFYLSDYISFLPPPVAEQLRQQLDSRASPAIDAAREEFDREMQSEEFTGVRLEDAVSPATLAAFYAERGPALAAQAEEARRNAEQQAAIDAALQDPVWSDAVSLADLISTRADLLPDMDLLNKTDRLTTTLEQLAVSSPHYRALALSALASLADIFASGVIHGDASGTNILVEWRPSSDGVMGGHLADRWVDLEMSQAIAAAESPLEPPPTHAKDVDLSPINPPHTDPASNLKSLTSLRRTVGHLCSGAAPPEHGPFSRAADTYGLCSLLVHLLLSPHMDKVLNHRGKFFAPDSPAHQQFFTVFYFKGKSITPAFEQYFAAPMEEETAALRKAVETAASPTATPTELASLAETASQLVTLQRAEDRHRWLVQIVEKAAAEIIQGSWDEDRSRDEAIRVEERQEAVRDLEMASRLIKGGMAPDERDRLTVEELVEQERMAREDHELGRA</sequence>